<proteinExistence type="predicted"/>
<comment type="caution">
    <text evidence="2">The sequence shown here is derived from an EMBL/GenBank/DDBJ whole genome shotgun (WGS) entry which is preliminary data.</text>
</comment>
<dbReference type="InterPro" id="IPR003680">
    <property type="entry name" value="Flavodoxin_fold"/>
</dbReference>
<gene>
    <name evidence="2" type="ORF">LCGC14_3103400</name>
</gene>
<evidence type="ECO:0000259" key="1">
    <source>
        <dbReference type="Pfam" id="PF02525"/>
    </source>
</evidence>
<feature type="domain" description="Flavodoxin-like fold" evidence="1">
    <location>
        <begin position="2"/>
        <end position="171"/>
    </location>
</feature>
<dbReference type="PANTHER" id="PTHR43741:SF4">
    <property type="entry name" value="FMN-DEPENDENT NADH:QUINONE OXIDOREDUCTASE"/>
    <property type="match status" value="1"/>
</dbReference>
<evidence type="ECO:0000313" key="2">
    <source>
        <dbReference type="EMBL" id="KKK52588.1"/>
    </source>
</evidence>
<dbReference type="AlphaFoldDB" id="A0A0F8W7F8"/>
<dbReference type="PANTHER" id="PTHR43741">
    <property type="entry name" value="FMN-DEPENDENT NADH-AZOREDUCTASE 1"/>
    <property type="match status" value="1"/>
</dbReference>
<dbReference type="InterPro" id="IPR050104">
    <property type="entry name" value="FMN-dep_NADH:Q_OxRdtase_AzoR1"/>
</dbReference>
<reference evidence="2" key="1">
    <citation type="journal article" date="2015" name="Nature">
        <title>Complex archaea that bridge the gap between prokaryotes and eukaryotes.</title>
        <authorList>
            <person name="Spang A."/>
            <person name="Saw J.H."/>
            <person name="Jorgensen S.L."/>
            <person name="Zaremba-Niedzwiedzka K."/>
            <person name="Martijn J."/>
            <person name="Lind A.E."/>
            <person name="van Eijk R."/>
            <person name="Schleper C."/>
            <person name="Guy L."/>
            <person name="Ettema T.J."/>
        </authorList>
    </citation>
    <scope>NUCLEOTIDE SEQUENCE</scope>
</reference>
<dbReference type="InterPro" id="IPR029039">
    <property type="entry name" value="Flavoprotein-like_sf"/>
</dbReference>
<dbReference type="SUPFAM" id="SSF52218">
    <property type="entry name" value="Flavoproteins"/>
    <property type="match status" value="1"/>
</dbReference>
<name>A0A0F8W7F8_9ZZZZ</name>
<dbReference type="Pfam" id="PF02525">
    <property type="entry name" value="Flavodoxin_2"/>
    <property type="match status" value="1"/>
</dbReference>
<organism evidence="2">
    <name type="scientific">marine sediment metagenome</name>
    <dbReference type="NCBI Taxonomy" id="412755"/>
    <lineage>
        <taxon>unclassified sequences</taxon>
        <taxon>metagenomes</taxon>
        <taxon>ecological metagenomes</taxon>
    </lineage>
</organism>
<dbReference type="Gene3D" id="3.40.50.360">
    <property type="match status" value="1"/>
</dbReference>
<sequence>MSKLLYIEASPRKDRSASIEVAQSFVSAFLDENPDNLVETLDLWSLALPEFDGDRINAKYQVMHGDNPTPGETTAWEEISSIAAQFKDTDSYLFSLPMWNFSIPYKLKHYFDVITQPGLTWSFSPETGYQGLVTGKSATLILARGGEYSSSAEAGAMDFQKTYMELILGFI</sequence>
<dbReference type="EMBL" id="LAZR01066944">
    <property type="protein sequence ID" value="KKK52588.1"/>
    <property type="molecule type" value="Genomic_DNA"/>
</dbReference>
<accession>A0A0F8W7F8</accession>
<feature type="non-terminal residue" evidence="2">
    <location>
        <position position="171"/>
    </location>
</feature>
<protein>
    <recommendedName>
        <fullName evidence="1">Flavodoxin-like fold domain-containing protein</fullName>
    </recommendedName>
</protein>